<dbReference type="SUPFAM" id="SSF50341">
    <property type="entry name" value="CheW-like"/>
    <property type="match status" value="1"/>
</dbReference>
<reference evidence="2 3" key="1">
    <citation type="submission" date="2012-05" db="EMBL/GenBank/DDBJ databases">
        <title>Finished chromosome of genome of Chamaesiphon sp. PCC 6605.</title>
        <authorList>
            <consortium name="US DOE Joint Genome Institute"/>
            <person name="Gugger M."/>
            <person name="Coursin T."/>
            <person name="Rippka R."/>
            <person name="Tandeau De Marsac N."/>
            <person name="Huntemann M."/>
            <person name="Wei C.-L."/>
            <person name="Han J."/>
            <person name="Detter J.C."/>
            <person name="Han C."/>
            <person name="Tapia R."/>
            <person name="Chen A."/>
            <person name="Kyrpides N."/>
            <person name="Mavromatis K."/>
            <person name="Markowitz V."/>
            <person name="Szeto E."/>
            <person name="Ivanova N."/>
            <person name="Pagani I."/>
            <person name="Pati A."/>
            <person name="Goodwin L."/>
            <person name="Nordberg H.P."/>
            <person name="Cantor M.N."/>
            <person name="Hua S.X."/>
            <person name="Woyke T."/>
            <person name="Kerfeld C.A."/>
        </authorList>
    </citation>
    <scope>NUCLEOTIDE SEQUENCE [LARGE SCALE GENOMIC DNA]</scope>
    <source>
        <strain evidence="3">ATCC 27169 / PCC 6605</strain>
    </source>
</reference>
<protein>
    <submittedName>
        <fullName evidence="2">Chemotaxis signal transduction protein</fullName>
    </submittedName>
</protein>
<sequence length="175" mass="19480">MVLNLDFLTSDDNSAANEVSSGSRDGELCLRFDVPSGNEFALPASGVREVMSVYFDRITPIPNASPYFLGTYNWRGQVIWVADLGQFLGDRVLVNTDQNEVSVLIVEEQELVMGFAVHTVANTEWLDIERVLPPDRQIPAAMKGYVKGIYSTGADRPELRLLDQVAILRSSQWTI</sequence>
<evidence type="ECO:0000259" key="1">
    <source>
        <dbReference type="PROSITE" id="PS50851"/>
    </source>
</evidence>
<dbReference type="InterPro" id="IPR036061">
    <property type="entry name" value="CheW-like_dom_sf"/>
</dbReference>
<dbReference type="PANTHER" id="PTHR22617">
    <property type="entry name" value="CHEMOTAXIS SENSOR HISTIDINE KINASE-RELATED"/>
    <property type="match status" value="1"/>
</dbReference>
<feature type="domain" description="CheW-like" evidence="1">
    <location>
        <begin position="26"/>
        <end position="173"/>
    </location>
</feature>
<dbReference type="RefSeq" id="WP_015161621.1">
    <property type="nucleotide sequence ID" value="NC_019697.1"/>
</dbReference>
<dbReference type="PATRIC" id="fig|1173020.3.peg.5260"/>
<dbReference type="Proteomes" id="UP000010366">
    <property type="component" value="Chromosome"/>
</dbReference>
<dbReference type="AlphaFoldDB" id="K9ULH9"/>
<evidence type="ECO:0000313" key="3">
    <source>
        <dbReference type="Proteomes" id="UP000010366"/>
    </source>
</evidence>
<dbReference type="PANTHER" id="PTHR22617:SF23">
    <property type="entry name" value="CHEMOTAXIS PROTEIN CHEW"/>
    <property type="match status" value="1"/>
</dbReference>
<dbReference type="GO" id="GO:0005829">
    <property type="term" value="C:cytosol"/>
    <property type="evidence" value="ECO:0007669"/>
    <property type="project" value="TreeGrafter"/>
</dbReference>
<evidence type="ECO:0000313" key="2">
    <source>
        <dbReference type="EMBL" id="AFY95523.1"/>
    </source>
</evidence>
<dbReference type="eggNOG" id="COG0835">
    <property type="taxonomic scope" value="Bacteria"/>
</dbReference>
<dbReference type="Gene3D" id="2.40.50.180">
    <property type="entry name" value="CheA-289, Domain 4"/>
    <property type="match status" value="1"/>
</dbReference>
<keyword evidence="3" id="KW-1185">Reference proteome</keyword>
<dbReference type="Gene3D" id="2.30.30.40">
    <property type="entry name" value="SH3 Domains"/>
    <property type="match status" value="1"/>
</dbReference>
<dbReference type="GO" id="GO:0006935">
    <property type="term" value="P:chemotaxis"/>
    <property type="evidence" value="ECO:0007669"/>
    <property type="project" value="InterPro"/>
</dbReference>
<dbReference type="HOGENOM" id="CLU_048995_5_1_3"/>
<dbReference type="STRING" id="1173020.Cha6605_4604"/>
<dbReference type="EMBL" id="CP003600">
    <property type="protein sequence ID" value="AFY95523.1"/>
    <property type="molecule type" value="Genomic_DNA"/>
</dbReference>
<organism evidence="2 3">
    <name type="scientific">Chamaesiphon minutus (strain ATCC 27169 / PCC 6605)</name>
    <dbReference type="NCBI Taxonomy" id="1173020"/>
    <lineage>
        <taxon>Bacteria</taxon>
        <taxon>Bacillati</taxon>
        <taxon>Cyanobacteriota</taxon>
        <taxon>Cyanophyceae</taxon>
        <taxon>Gomontiellales</taxon>
        <taxon>Chamaesiphonaceae</taxon>
        <taxon>Chamaesiphon</taxon>
    </lineage>
</organism>
<accession>K9ULH9</accession>
<dbReference type="InterPro" id="IPR002545">
    <property type="entry name" value="CheW-lke_dom"/>
</dbReference>
<gene>
    <name evidence="2" type="ORF">Cha6605_4604</name>
</gene>
<dbReference type="SMART" id="SM00260">
    <property type="entry name" value="CheW"/>
    <property type="match status" value="1"/>
</dbReference>
<name>K9ULH9_CHAP6</name>
<dbReference type="KEGG" id="cmp:Cha6605_4604"/>
<dbReference type="PROSITE" id="PS50851">
    <property type="entry name" value="CHEW"/>
    <property type="match status" value="1"/>
</dbReference>
<proteinExistence type="predicted"/>
<dbReference type="OrthoDB" id="483582at2"/>
<dbReference type="Pfam" id="PF01584">
    <property type="entry name" value="CheW"/>
    <property type="match status" value="1"/>
</dbReference>
<dbReference type="GO" id="GO:0007165">
    <property type="term" value="P:signal transduction"/>
    <property type="evidence" value="ECO:0007669"/>
    <property type="project" value="InterPro"/>
</dbReference>
<dbReference type="InterPro" id="IPR039315">
    <property type="entry name" value="CheW"/>
</dbReference>